<evidence type="ECO:0000313" key="5">
    <source>
        <dbReference type="EMBL" id="AEG74043.1"/>
    </source>
</evidence>
<dbReference type="RefSeq" id="NP_001280523.1">
    <property type="nucleotide sequence ID" value="NM_001293594.1"/>
</dbReference>
<keyword evidence="4" id="KW-0732">Signal</keyword>
<evidence type="ECO:0000256" key="3">
    <source>
        <dbReference type="SAM" id="MobiDB-lite"/>
    </source>
</evidence>
<dbReference type="PANTHER" id="PTHR12236">
    <property type="entry name" value="STRUCTURAL CONTITUENT OF CUTICLE"/>
    <property type="match status" value="1"/>
</dbReference>
<feature type="compositionally biased region" description="Basic and acidic residues" evidence="3">
    <location>
        <begin position="47"/>
        <end position="65"/>
    </location>
</feature>
<reference evidence="5" key="1">
    <citation type="submission" date="2010-11" db="EMBL/GenBank/DDBJ databases">
        <authorList>
            <person name="Arakane Y."/>
            <person name="Beeman R.W."/>
            <person name="Kanost M.R."/>
        </authorList>
    </citation>
    <scope>NUCLEOTIDE SEQUENCE</scope>
</reference>
<name>F6KV88_TRICA</name>
<sequence>MRLFITLAIASFGVMGVLSQGGGGGEEEYGHHRERGTVIGLSRGIEVGRGHYGGGEEERGHEERGGGGGGGGGGGEVGFGGSHLITPVEVHHEEQIHLKAHPEYHYEYRIRDHKTKDYHQKHEVRDGYKVKGTYSLLEPDHKTVRVVDYTSDKKRGFVARVSYKPHY</sequence>
<feature type="chain" id="PRO_5003343235" evidence="4">
    <location>
        <begin position="20"/>
        <end position="167"/>
    </location>
</feature>
<keyword evidence="1 2" id="KW-0193">Cuticle</keyword>
<dbReference type="AlphaFoldDB" id="F6KV88"/>
<evidence type="ECO:0000256" key="4">
    <source>
        <dbReference type="SAM" id="SignalP"/>
    </source>
</evidence>
<evidence type="ECO:0000256" key="1">
    <source>
        <dbReference type="ARBA" id="ARBA00022460"/>
    </source>
</evidence>
<evidence type="ECO:0000256" key="2">
    <source>
        <dbReference type="PROSITE-ProRule" id="PRU00497"/>
    </source>
</evidence>
<dbReference type="GeneID" id="663413"/>
<dbReference type="CTD" id="138124735"/>
<feature type="region of interest" description="Disordered" evidence="3">
    <location>
        <begin position="47"/>
        <end position="78"/>
    </location>
</feature>
<dbReference type="PROSITE" id="PS51155">
    <property type="entry name" value="CHIT_BIND_RR_2"/>
    <property type="match status" value="1"/>
</dbReference>
<dbReference type="Pfam" id="PF00379">
    <property type="entry name" value="Chitin_bind_4"/>
    <property type="match status" value="1"/>
</dbReference>
<dbReference type="PANTHER" id="PTHR12236:SF75">
    <property type="entry name" value="CUTICULAR PROTEIN 62BB, ISOFORM A"/>
    <property type="match status" value="1"/>
</dbReference>
<feature type="signal peptide" evidence="4">
    <location>
        <begin position="1"/>
        <end position="19"/>
    </location>
</feature>
<dbReference type="HOGENOM" id="CLU_1588601_0_0_1"/>
<dbReference type="OrthoDB" id="6427684at2759"/>
<organism evidence="5">
    <name type="scientific">Tribolium castaneum</name>
    <name type="common">Red flour beetle</name>
    <dbReference type="NCBI Taxonomy" id="7070"/>
    <lineage>
        <taxon>Eukaryota</taxon>
        <taxon>Metazoa</taxon>
        <taxon>Ecdysozoa</taxon>
        <taxon>Arthropoda</taxon>
        <taxon>Hexapoda</taxon>
        <taxon>Insecta</taxon>
        <taxon>Pterygota</taxon>
        <taxon>Neoptera</taxon>
        <taxon>Endopterygota</taxon>
        <taxon>Coleoptera</taxon>
        <taxon>Polyphaga</taxon>
        <taxon>Cucujiformia</taxon>
        <taxon>Tenebrionidae</taxon>
        <taxon>Tenebrionidae incertae sedis</taxon>
        <taxon>Tribolium</taxon>
    </lineage>
</organism>
<dbReference type="EMBL" id="HQ634479">
    <property type="protein sequence ID" value="AEG74043.1"/>
    <property type="molecule type" value="mRNA"/>
</dbReference>
<proteinExistence type="evidence at transcript level"/>
<gene>
    <name evidence="5" type="primary">CPR18</name>
</gene>
<protein>
    <submittedName>
        <fullName evidence="5">Cuticle protein</fullName>
    </submittedName>
</protein>
<dbReference type="InterPro" id="IPR051217">
    <property type="entry name" value="Insect_Cuticle_Struc_Prot"/>
</dbReference>
<dbReference type="GO" id="GO:0042302">
    <property type="term" value="F:structural constituent of cuticle"/>
    <property type="evidence" value="ECO:0007669"/>
    <property type="project" value="UniProtKB-UniRule"/>
</dbReference>
<dbReference type="KEGG" id="tca:663413"/>
<feature type="compositionally biased region" description="Gly residues" evidence="3">
    <location>
        <begin position="66"/>
        <end position="78"/>
    </location>
</feature>
<dbReference type="InterPro" id="IPR000618">
    <property type="entry name" value="Insect_cuticle"/>
</dbReference>
<accession>F6KV88</accession>